<dbReference type="AlphaFoldDB" id="A0A445CRX4"/>
<evidence type="ECO:0000313" key="1">
    <source>
        <dbReference type="EMBL" id="RYR53706.1"/>
    </source>
</evidence>
<accession>A0A445CRX4</accession>
<reference evidence="1 2" key="1">
    <citation type="submission" date="2019-01" db="EMBL/GenBank/DDBJ databases">
        <title>Sequencing of cultivated peanut Arachis hypogaea provides insights into genome evolution and oil improvement.</title>
        <authorList>
            <person name="Chen X."/>
        </authorList>
    </citation>
    <scope>NUCLEOTIDE SEQUENCE [LARGE SCALE GENOMIC DNA]</scope>
    <source>
        <strain evidence="2">cv. Fuhuasheng</strain>
        <tissue evidence="1">Leaves</tissue>
    </source>
</reference>
<proteinExistence type="predicted"/>
<organism evidence="1 2">
    <name type="scientific">Arachis hypogaea</name>
    <name type="common">Peanut</name>
    <dbReference type="NCBI Taxonomy" id="3818"/>
    <lineage>
        <taxon>Eukaryota</taxon>
        <taxon>Viridiplantae</taxon>
        <taxon>Streptophyta</taxon>
        <taxon>Embryophyta</taxon>
        <taxon>Tracheophyta</taxon>
        <taxon>Spermatophyta</taxon>
        <taxon>Magnoliopsida</taxon>
        <taxon>eudicotyledons</taxon>
        <taxon>Gunneridae</taxon>
        <taxon>Pentapetalae</taxon>
        <taxon>rosids</taxon>
        <taxon>fabids</taxon>
        <taxon>Fabales</taxon>
        <taxon>Fabaceae</taxon>
        <taxon>Papilionoideae</taxon>
        <taxon>50 kb inversion clade</taxon>
        <taxon>dalbergioids sensu lato</taxon>
        <taxon>Dalbergieae</taxon>
        <taxon>Pterocarpus clade</taxon>
        <taxon>Arachis</taxon>
    </lineage>
</organism>
<dbReference type="EMBL" id="SDMP01000006">
    <property type="protein sequence ID" value="RYR53706.1"/>
    <property type="molecule type" value="Genomic_DNA"/>
</dbReference>
<gene>
    <name evidence="1" type="ORF">Ahy_A06g028925</name>
</gene>
<keyword evidence="2" id="KW-1185">Reference proteome</keyword>
<comment type="caution">
    <text evidence="1">The sequence shown here is derived from an EMBL/GenBank/DDBJ whole genome shotgun (WGS) entry which is preliminary data.</text>
</comment>
<dbReference type="Proteomes" id="UP000289738">
    <property type="component" value="Chromosome A06"/>
</dbReference>
<protein>
    <submittedName>
        <fullName evidence="1">Uncharacterized protein</fullName>
    </submittedName>
</protein>
<sequence length="274" mass="32314">MEFIWDAKYNLMIKKIYDHWGRDHLTRWICQSVKKELEAHFRYDEGFKHRRLMNVANRVLPKLSKYTDGSSTFIKMKSRLSKSLDREATLAETFKYTHTSKANKERFVDERSTSHYYPNRNRWVTFYHGKDYLAYQVHGLSLIEYVPDRVATPYSYLSCSHQDSRDQKTMINLHSIKLQCRIVAWNLRASAKRWWWWQDKLTDSISSSLSFSEPVSRQCSSVCESSENLAFGSTNDASLGTLIFVPLPWLGLGIELDMPEHENEELRPRFTTSM</sequence>
<evidence type="ECO:0000313" key="2">
    <source>
        <dbReference type="Proteomes" id="UP000289738"/>
    </source>
</evidence>
<name>A0A445CRX4_ARAHY</name>